<evidence type="ECO:0000313" key="1">
    <source>
        <dbReference type="EMBL" id="KAF7992130.1"/>
    </source>
</evidence>
<keyword evidence="2" id="KW-1185">Reference proteome</keyword>
<dbReference type="OrthoDB" id="3256376at2759"/>
<dbReference type="Proteomes" id="UP000639338">
    <property type="component" value="Unassembled WGS sequence"/>
</dbReference>
<dbReference type="InterPro" id="IPR013783">
    <property type="entry name" value="Ig-like_fold"/>
</dbReference>
<dbReference type="Gene3D" id="2.60.40.10">
    <property type="entry name" value="Immunoglobulins"/>
    <property type="match status" value="1"/>
</dbReference>
<sequence length="109" mass="13087">MDINSENIELENREPLLITCTGTKKMEFFYPPNTLRYEPGETLFLNREYSIEDISQKELNQTHTIITFRRNQTEYGDTGWYGCGYSDQNPNDIFWIYVEISRMVFYIFK</sequence>
<dbReference type="EMBL" id="JACMRX010000003">
    <property type="protein sequence ID" value="KAF7992130.1"/>
    <property type="molecule type" value="Genomic_DNA"/>
</dbReference>
<comment type="caution">
    <text evidence="1">The sequence shown here is derived from an EMBL/GenBank/DDBJ whole genome shotgun (WGS) entry which is preliminary data.</text>
</comment>
<reference evidence="1 2" key="1">
    <citation type="submission" date="2020-08" db="EMBL/GenBank/DDBJ databases">
        <title>Aphidius gifuensis genome sequencing and assembly.</title>
        <authorList>
            <person name="Du Z."/>
        </authorList>
    </citation>
    <scope>NUCLEOTIDE SEQUENCE [LARGE SCALE GENOMIC DNA]</scope>
    <source>
        <strain evidence="1">YNYX2018</strain>
        <tissue evidence="1">Adults</tissue>
    </source>
</reference>
<gene>
    <name evidence="1" type="ORF">HCN44_001455</name>
</gene>
<evidence type="ECO:0000313" key="2">
    <source>
        <dbReference type="Proteomes" id="UP000639338"/>
    </source>
</evidence>
<name>A0A834XRH0_APHGI</name>
<protein>
    <submittedName>
        <fullName evidence="1">Uncharacterized protein</fullName>
    </submittedName>
</protein>
<dbReference type="AlphaFoldDB" id="A0A834XRH0"/>
<accession>A0A834XRH0</accession>
<proteinExistence type="predicted"/>
<organism evidence="1 2">
    <name type="scientific">Aphidius gifuensis</name>
    <name type="common">Parasitoid wasp</name>
    <dbReference type="NCBI Taxonomy" id="684658"/>
    <lineage>
        <taxon>Eukaryota</taxon>
        <taxon>Metazoa</taxon>
        <taxon>Ecdysozoa</taxon>
        <taxon>Arthropoda</taxon>
        <taxon>Hexapoda</taxon>
        <taxon>Insecta</taxon>
        <taxon>Pterygota</taxon>
        <taxon>Neoptera</taxon>
        <taxon>Endopterygota</taxon>
        <taxon>Hymenoptera</taxon>
        <taxon>Apocrita</taxon>
        <taxon>Ichneumonoidea</taxon>
        <taxon>Braconidae</taxon>
        <taxon>Aphidiinae</taxon>
        <taxon>Aphidius</taxon>
    </lineage>
</organism>